<proteinExistence type="predicted"/>
<name>A0ACC1HTP7_9FUNG</name>
<accession>A0ACC1HTP7</accession>
<evidence type="ECO:0000313" key="1">
    <source>
        <dbReference type="EMBL" id="KAJ1678716.1"/>
    </source>
</evidence>
<reference evidence="1" key="1">
    <citation type="submission" date="2022-06" db="EMBL/GenBank/DDBJ databases">
        <title>Phylogenomic reconstructions and comparative analyses of Kickxellomycotina fungi.</title>
        <authorList>
            <person name="Reynolds N.K."/>
            <person name="Stajich J.E."/>
            <person name="Barry K."/>
            <person name="Grigoriev I.V."/>
            <person name="Crous P."/>
            <person name="Smith M.E."/>
        </authorList>
    </citation>
    <scope>NUCLEOTIDE SEQUENCE</scope>
    <source>
        <strain evidence="1">RSA 2271</strain>
    </source>
</reference>
<evidence type="ECO:0000313" key="2">
    <source>
        <dbReference type="Proteomes" id="UP001145114"/>
    </source>
</evidence>
<organism evidence="1 2">
    <name type="scientific">Spiromyces aspiralis</name>
    <dbReference type="NCBI Taxonomy" id="68401"/>
    <lineage>
        <taxon>Eukaryota</taxon>
        <taxon>Fungi</taxon>
        <taxon>Fungi incertae sedis</taxon>
        <taxon>Zoopagomycota</taxon>
        <taxon>Kickxellomycotina</taxon>
        <taxon>Kickxellomycetes</taxon>
        <taxon>Kickxellales</taxon>
        <taxon>Kickxellaceae</taxon>
        <taxon>Spiromyces</taxon>
    </lineage>
</organism>
<comment type="caution">
    <text evidence="1">The sequence shown here is derived from an EMBL/GenBank/DDBJ whole genome shotgun (WGS) entry which is preliminary data.</text>
</comment>
<protein>
    <submittedName>
        <fullName evidence="1">Uncharacterized protein</fullName>
    </submittedName>
</protein>
<gene>
    <name evidence="1" type="ORF">EV182_003489</name>
</gene>
<keyword evidence="2" id="KW-1185">Reference proteome</keyword>
<dbReference type="Proteomes" id="UP001145114">
    <property type="component" value="Unassembled WGS sequence"/>
</dbReference>
<dbReference type="EMBL" id="JAMZIH010000912">
    <property type="protein sequence ID" value="KAJ1678716.1"/>
    <property type="molecule type" value="Genomic_DNA"/>
</dbReference>
<sequence length="209" mass="23425">MKTMFGNLTFAVAALLVTLTAVRAASLTYQVPSGSSQCFYVWNDAVGKKVSFYFAVQEGGSFDTDFTVTDPSKQVVFSDHAKRQGDYVFTGNVVGEYSFCFENGQSSSGDKLIEFDIQVENQPRPLEVSGLQKEGEMQSSIAAISGELQHIFKFQKYFRLRENRHFSTLSTVEARVWWFALLESCLVAIVAIVQVYGIQSLFTAKRSRR</sequence>